<dbReference type="STRING" id="1166073.SAMN05192530_11084"/>
<dbReference type="InterPro" id="IPR036412">
    <property type="entry name" value="HAD-like_sf"/>
</dbReference>
<dbReference type="Gene3D" id="1.10.150.240">
    <property type="entry name" value="Putative phosphatase, domain 2"/>
    <property type="match status" value="1"/>
</dbReference>
<accession>A0A1H0LL70</accession>
<dbReference type="EMBL" id="FNIT01000010">
    <property type="protein sequence ID" value="SDO68904.1"/>
    <property type="molecule type" value="Genomic_DNA"/>
</dbReference>
<dbReference type="OrthoDB" id="6101375at2"/>
<dbReference type="InterPro" id="IPR023198">
    <property type="entry name" value="PGP-like_dom2"/>
</dbReference>
<dbReference type="InterPro" id="IPR023214">
    <property type="entry name" value="HAD_sf"/>
</dbReference>
<keyword evidence="3" id="KW-1185">Reference proteome</keyword>
<dbReference type="SUPFAM" id="SSF56784">
    <property type="entry name" value="HAD-like"/>
    <property type="match status" value="1"/>
</dbReference>
<proteinExistence type="predicted"/>
<dbReference type="Pfam" id="PF00702">
    <property type="entry name" value="Hydrolase"/>
    <property type="match status" value="1"/>
</dbReference>
<dbReference type="RefSeq" id="WP_090676235.1">
    <property type="nucleotide sequence ID" value="NZ_FNIT01000010.1"/>
</dbReference>
<sequence>MPRITLIALDADDTLWENETVFRWTEARFAELLAPHGEGEAVRARLFETEKRNLETFGFGVKGFTLSMIETALDLGGDQLPISVVREILAEGHRMLRHPVETLPGVRETLQELAATRRLMLVTKGDLFDQERKLAASGLGDLFSAVEIVSDKTIDTYRRIFERQGVRPKEAVMVGNSMRSDILPALGAGAFAVHVPHAMTWDYEHAEAPLENPRFHGIETLAELPLLIGEIEAD</sequence>
<dbReference type="Proteomes" id="UP000198793">
    <property type="component" value="Unassembled WGS sequence"/>
</dbReference>
<evidence type="ECO:0000313" key="2">
    <source>
        <dbReference type="EMBL" id="SDO68904.1"/>
    </source>
</evidence>
<dbReference type="PANTHER" id="PTHR43316">
    <property type="entry name" value="HYDROLASE, HALOACID DELAHOGENASE-RELATED"/>
    <property type="match status" value="1"/>
</dbReference>
<reference evidence="2 3" key="1">
    <citation type="submission" date="2016-10" db="EMBL/GenBank/DDBJ databases">
        <authorList>
            <person name="de Groot N.N."/>
        </authorList>
    </citation>
    <scope>NUCLEOTIDE SEQUENCE [LARGE SCALE GENOMIC DNA]</scope>
    <source>
        <strain evidence="3">L7-484,KACC 16230,DSM 25025</strain>
    </source>
</reference>
<dbReference type="GO" id="GO:0016787">
    <property type="term" value="F:hydrolase activity"/>
    <property type="evidence" value="ECO:0007669"/>
    <property type="project" value="UniProtKB-KW"/>
</dbReference>
<dbReference type="Gene3D" id="3.40.50.1000">
    <property type="entry name" value="HAD superfamily/HAD-like"/>
    <property type="match status" value="1"/>
</dbReference>
<dbReference type="InterPro" id="IPR051540">
    <property type="entry name" value="S-2-haloacid_dehalogenase"/>
</dbReference>
<evidence type="ECO:0000313" key="3">
    <source>
        <dbReference type="Proteomes" id="UP000198793"/>
    </source>
</evidence>
<dbReference type="PANTHER" id="PTHR43316:SF8">
    <property type="entry name" value="HAD FAMILY HYDROLASE"/>
    <property type="match status" value="1"/>
</dbReference>
<name>A0A1H0LL70_9HYPH</name>
<gene>
    <name evidence="2" type="ORF">SAMN05192530_11084</name>
</gene>
<dbReference type="SFLD" id="SFLDG01129">
    <property type="entry name" value="C1.5:_HAD__Beta-PGM__Phosphata"/>
    <property type="match status" value="1"/>
</dbReference>
<evidence type="ECO:0000256" key="1">
    <source>
        <dbReference type="ARBA" id="ARBA00022801"/>
    </source>
</evidence>
<dbReference type="AlphaFoldDB" id="A0A1H0LL70"/>
<protein>
    <submittedName>
        <fullName evidence="2">Putative hydrolase of the HAD superfamily</fullName>
    </submittedName>
</protein>
<dbReference type="SFLD" id="SFLDS00003">
    <property type="entry name" value="Haloacid_Dehalogenase"/>
    <property type="match status" value="1"/>
</dbReference>
<organism evidence="2 3">
    <name type="scientific">Aureimonas jatrophae</name>
    <dbReference type="NCBI Taxonomy" id="1166073"/>
    <lineage>
        <taxon>Bacteria</taxon>
        <taxon>Pseudomonadati</taxon>
        <taxon>Pseudomonadota</taxon>
        <taxon>Alphaproteobacteria</taxon>
        <taxon>Hyphomicrobiales</taxon>
        <taxon>Aurantimonadaceae</taxon>
        <taxon>Aureimonas</taxon>
    </lineage>
</organism>
<dbReference type="CDD" id="cd07515">
    <property type="entry name" value="HAD-like"/>
    <property type="match status" value="1"/>
</dbReference>
<keyword evidence="1 2" id="KW-0378">Hydrolase</keyword>